<protein>
    <submittedName>
        <fullName evidence="1">Uncharacterized protein</fullName>
    </submittedName>
</protein>
<keyword evidence="2" id="KW-1185">Reference proteome</keyword>
<dbReference type="EMBL" id="OP583594">
    <property type="protein sequence ID" value="WAX24167.1"/>
    <property type="molecule type" value="Genomic_DNA"/>
</dbReference>
<gene>
    <name evidence="1" type="ORF">P4_00009</name>
</gene>
<dbReference type="Gene3D" id="2.60.120.260">
    <property type="entry name" value="Galactose-binding domain-like"/>
    <property type="match status" value="1"/>
</dbReference>
<dbReference type="SUPFAM" id="SSF50939">
    <property type="entry name" value="Sialidases"/>
    <property type="match status" value="1"/>
</dbReference>
<name>A0AAE9VI06_9CAUD</name>
<accession>A0AAE9VI06</accession>
<evidence type="ECO:0000313" key="2">
    <source>
        <dbReference type="Proteomes" id="UP001210426"/>
    </source>
</evidence>
<dbReference type="InterPro" id="IPR036278">
    <property type="entry name" value="Sialidase_sf"/>
</dbReference>
<dbReference type="Gene3D" id="2.130.10.10">
    <property type="entry name" value="YVTN repeat-like/Quinoprotein amine dehydrogenase"/>
    <property type="match status" value="1"/>
</dbReference>
<sequence>MASHFRLFGRPLSADDSVDALSVTGSLPYYVETDAYEGRLSINNSVGKCRVEVLSSTLPDGAFVRVDNISHEVVIKWDAFEIVAPTMKSVPNGDFELGEDGWSLGEGWSIGTGAGYDTYSGTHSARFADVSTKGSDLVLKKLPAKVNDYIRATVQINQGGSSRGNAGARISLIYMDVNNRDLLRLNGNLVTSGKRGAWHQSVVEGGAPAGTRSVILLVSAYRNKENKPLWVDDVQWNHSYQLGTADAGDIQLSLKVTDSLNRVAYWTGTIKVYAKPVWDGSWVQWNYPNTGPERQYLITFGKAGSKYLVVTQPYIYESDLPTSGFSAVNTGADAGAFAKNGGIIKMPNGSYVFLDRYPSGWIKRAGSSTWERIAANLPFSSGLAYSYSAGLLYCMEGINVRTSSNGDTWESFDATGIISNSDSRLEAVEDGNTGKFYLAVTNSAATGFDLYTSTDALHSWTKIDQILETSGTYYSKRLIWSDSQGSIVMLTRNTVRKVSSSGFGDTLLNFTLIQAVYPEFTPTSLNDIVEFGGIGELAVAVYGDLLVDGSPESRLVIFRIAEDGTVSHAMQFPTTSTTDFSLRPYGDQIALLSNNDVTDSTLAFISTAQ</sequence>
<organism evidence="1 2">
    <name type="scientific">Xanthomonas phage P4</name>
    <dbReference type="NCBI Taxonomy" id="3003372"/>
    <lineage>
        <taxon>Viruses</taxon>
        <taxon>Duplodnaviria</taxon>
        <taxon>Heunggongvirae</taxon>
        <taxon>Uroviricota</taxon>
        <taxon>Caudoviricetes</taxon>
        <taxon>Autographivirales</taxon>
        <taxon>Autonotataviridae</taxon>
        <taxon>Gujervirinae</taxon>
        <taxon>Pradovirus</taxon>
        <taxon>Pradovirus P4</taxon>
    </lineage>
</organism>
<proteinExistence type="predicted"/>
<reference evidence="1" key="1">
    <citation type="submission" date="2022-10" db="EMBL/GenBank/DDBJ databases">
        <authorList>
            <person name="Souza D.M."/>
            <person name="Yamada J.K."/>
            <person name="Rosa R.B."/>
            <person name="Janssen L."/>
            <person name="Andrade M."/>
            <person name="Franco R."/>
            <person name="Nagata A.K."/>
            <person name="Ribeiro B.M."/>
        </authorList>
    </citation>
    <scope>NUCLEOTIDE SEQUENCE</scope>
</reference>
<evidence type="ECO:0000313" key="1">
    <source>
        <dbReference type="EMBL" id="WAX24167.1"/>
    </source>
</evidence>
<dbReference type="InterPro" id="IPR015943">
    <property type="entry name" value="WD40/YVTN_repeat-like_dom_sf"/>
</dbReference>
<dbReference type="Proteomes" id="UP001210426">
    <property type="component" value="Segment"/>
</dbReference>